<evidence type="ECO:0000313" key="3">
    <source>
        <dbReference type="Proteomes" id="UP000831880"/>
    </source>
</evidence>
<keyword evidence="3" id="KW-1185">Reference proteome</keyword>
<sequence length="121" mass="13265">MLVIIAVVSITFIGFASPASADAKRTFWFTTGDGQWDGYMKVPSGGTIGVNITDWGSNDALKVRLCSASTGNCTAYKPVFNEPYGHSTQFTNMAFGLYYGDVAKLYGVNRQVTGRIILWRY</sequence>
<organism evidence="2 3">
    <name type="scientific">Halobacillus shinanisalinarum</name>
    <dbReference type="NCBI Taxonomy" id="2932258"/>
    <lineage>
        <taxon>Bacteria</taxon>
        <taxon>Bacillati</taxon>
        <taxon>Bacillota</taxon>
        <taxon>Bacilli</taxon>
        <taxon>Bacillales</taxon>
        <taxon>Bacillaceae</taxon>
        <taxon>Halobacillus</taxon>
    </lineage>
</organism>
<feature type="chain" id="PRO_5046486216" evidence="1">
    <location>
        <begin position="22"/>
        <end position="121"/>
    </location>
</feature>
<dbReference type="RefSeq" id="WP_244754972.1">
    <property type="nucleotide sequence ID" value="NZ_CP095074.1"/>
</dbReference>
<protein>
    <submittedName>
        <fullName evidence="2">Uncharacterized protein</fullName>
    </submittedName>
</protein>
<gene>
    <name evidence="2" type="ORF">MUO14_09405</name>
</gene>
<dbReference type="Proteomes" id="UP000831880">
    <property type="component" value="Chromosome"/>
</dbReference>
<dbReference type="EMBL" id="CP095074">
    <property type="protein sequence ID" value="UOQ95119.1"/>
    <property type="molecule type" value="Genomic_DNA"/>
</dbReference>
<evidence type="ECO:0000256" key="1">
    <source>
        <dbReference type="SAM" id="SignalP"/>
    </source>
</evidence>
<feature type="signal peptide" evidence="1">
    <location>
        <begin position="1"/>
        <end position="21"/>
    </location>
</feature>
<reference evidence="2 3" key="1">
    <citation type="submission" date="2022-04" db="EMBL/GenBank/DDBJ databases">
        <title>Halobacillus sp. isolated from saltern.</title>
        <authorList>
            <person name="Won M."/>
            <person name="Lee C.-M."/>
            <person name="Woen H.-Y."/>
            <person name="Kwon S.-W."/>
        </authorList>
    </citation>
    <scope>NUCLEOTIDE SEQUENCE [LARGE SCALE GENOMIC DNA]</scope>
    <source>
        <strain evidence="2 3">SSTM10-2</strain>
    </source>
</reference>
<accession>A0ABY4H470</accession>
<keyword evidence="1" id="KW-0732">Signal</keyword>
<evidence type="ECO:0000313" key="2">
    <source>
        <dbReference type="EMBL" id="UOQ95119.1"/>
    </source>
</evidence>
<name>A0ABY4H470_9BACI</name>
<proteinExistence type="predicted"/>